<dbReference type="Proteomes" id="UP000007467">
    <property type="component" value="Chromosome"/>
</dbReference>
<name>E8QVA6_HELPW</name>
<dbReference type="EMBL" id="CP002336">
    <property type="protein sequence ID" value="ADU84377.1"/>
    <property type="molecule type" value="Genomic_DNA"/>
</dbReference>
<accession>E8QVA6</accession>
<proteinExistence type="predicted"/>
<reference evidence="1 2" key="2">
    <citation type="journal article" date="2013" name="Genome Announc.">
        <title>Genome Sequences of Three hpAfrica2 Strains of Helicobacter pylori.</title>
        <authorList>
            <person name="Duncan S.S."/>
            <person name="Bertoli M.T."/>
            <person name="Kersulyte D."/>
            <person name="Valk P.L."/>
            <person name="Tamma S."/>
            <person name="Segal I."/>
            <person name="McClain M.S."/>
            <person name="Cover T.L."/>
            <person name="Berg D.E."/>
        </authorList>
    </citation>
    <scope>NUCLEOTIDE SEQUENCE [LARGE SCALE GENOMIC DNA]</scope>
    <source>
        <strain evidence="1 2">SouthAfrica7</strain>
    </source>
</reference>
<evidence type="ECO:0000313" key="1">
    <source>
        <dbReference type="EMBL" id="ADU84377.1"/>
    </source>
</evidence>
<dbReference type="KEGG" id="hes:HPSA_01780"/>
<sequence length="44" mass="5042">MKFLKSSQSLSFKRLSLLQTRFLNQSNGVFSTPKAMLDKNKSFS</sequence>
<dbReference type="AlphaFoldDB" id="E8QVA6"/>
<gene>
    <name evidence="1" type="ordered locus">HPSA_01780</name>
</gene>
<reference evidence="2" key="1">
    <citation type="submission" date="2010-11" db="EMBL/GenBank/DDBJ databases">
        <title>Genome sequence of Helicobacter pylori strain SouthAfrica7.</title>
        <authorList>
            <person name="Kersulyte D."/>
            <person name="Segal I."/>
            <person name="Mistry R."/>
            <person name="Berg D.E."/>
        </authorList>
    </citation>
    <scope>NUCLEOTIDE SEQUENCE [LARGE SCALE GENOMIC DNA]</scope>
    <source>
        <strain evidence="2">SouthAfrica7</strain>
    </source>
</reference>
<evidence type="ECO:0000313" key="2">
    <source>
        <dbReference type="Proteomes" id="UP000007467"/>
    </source>
</evidence>
<protein>
    <submittedName>
        <fullName evidence="1">Uncharacterized protein</fullName>
    </submittedName>
</protein>
<organism evidence="1 2">
    <name type="scientific">Helicobacter pylori (strain SouthAfrica7)</name>
    <dbReference type="NCBI Taxonomy" id="907239"/>
    <lineage>
        <taxon>Bacteria</taxon>
        <taxon>Pseudomonadati</taxon>
        <taxon>Campylobacterota</taxon>
        <taxon>Epsilonproteobacteria</taxon>
        <taxon>Campylobacterales</taxon>
        <taxon>Helicobacteraceae</taxon>
        <taxon>Helicobacter</taxon>
    </lineage>
</organism>
<dbReference type="HOGENOM" id="CLU_3217089_0_0_7"/>